<gene>
    <name evidence="1" type="ORF">SAMN05216302_102116</name>
</gene>
<dbReference type="AlphaFoldDB" id="A0A1I4DES8"/>
<accession>A0A1I4DES8</accession>
<evidence type="ECO:0000313" key="2">
    <source>
        <dbReference type="Proteomes" id="UP000199533"/>
    </source>
</evidence>
<organism evidence="1 2">
    <name type="scientific">Nitrosomonas aestuarii</name>
    <dbReference type="NCBI Taxonomy" id="52441"/>
    <lineage>
        <taxon>Bacteria</taxon>
        <taxon>Pseudomonadati</taxon>
        <taxon>Pseudomonadota</taxon>
        <taxon>Betaproteobacteria</taxon>
        <taxon>Nitrosomonadales</taxon>
        <taxon>Nitrosomonadaceae</taxon>
        <taxon>Nitrosomonas</taxon>
    </lineage>
</organism>
<dbReference type="Pfam" id="PF23148">
    <property type="entry name" value="Gp77"/>
    <property type="match status" value="1"/>
</dbReference>
<dbReference type="EMBL" id="FOSP01000021">
    <property type="protein sequence ID" value="SFK92138.1"/>
    <property type="molecule type" value="Genomic_DNA"/>
</dbReference>
<sequence>MSLPDTAVLSSKAPDEIVAVSFDFSRLADSIDSVVSVAVTVHKGTDASPAAMILNTPIISGTVVSQLIQGGLDAVFYKVRAVIAIGQQRYALSAILPVRAD</sequence>
<reference evidence="2" key="1">
    <citation type="submission" date="2016-10" db="EMBL/GenBank/DDBJ databases">
        <authorList>
            <person name="Varghese N."/>
            <person name="Submissions S."/>
        </authorList>
    </citation>
    <scope>NUCLEOTIDE SEQUENCE [LARGE SCALE GENOMIC DNA]</scope>
    <source>
        <strain evidence="2">Nm69</strain>
    </source>
</reference>
<dbReference type="InterPro" id="IPR056928">
    <property type="entry name" value="Gp77-like"/>
</dbReference>
<dbReference type="RefSeq" id="WP_090700712.1">
    <property type="nucleotide sequence ID" value="NZ_FOSP01000021.1"/>
</dbReference>
<dbReference type="STRING" id="52441.SAMN05216302_102116"/>
<dbReference type="OrthoDB" id="9947054at2"/>
<keyword evidence="2" id="KW-1185">Reference proteome</keyword>
<name>A0A1I4DES8_9PROT</name>
<proteinExistence type="predicted"/>
<protein>
    <submittedName>
        <fullName evidence="1">Uncharacterized protein</fullName>
    </submittedName>
</protein>
<dbReference type="Proteomes" id="UP000199533">
    <property type="component" value="Unassembled WGS sequence"/>
</dbReference>
<evidence type="ECO:0000313" key="1">
    <source>
        <dbReference type="EMBL" id="SFK92138.1"/>
    </source>
</evidence>